<evidence type="ECO:0000313" key="1">
    <source>
        <dbReference type="EMBL" id="BAN59670.1"/>
    </source>
</evidence>
<name>S6BV42_9CAUD</name>
<reference evidence="1 2" key="1">
    <citation type="submission" date="2013-02" db="EMBL/GenBank/DDBJ databases">
        <title>phiNIT1 genome sequensing.</title>
        <authorList>
            <person name="Ozaki T."/>
            <person name="Kaneko J."/>
        </authorList>
    </citation>
    <scope>NUCLEOTIDE SEQUENCE [LARGE SCALE GENOMIC DNA]</scope>
    <source>
        <strain evidence="1">PhiNIT1</strain>
    </source>
</reference>
<dbReference type="GeneID" id="16511568"/>
<evidence type="ECO:0000313" key="2">
    <source>
        <dbReference type="Proteomes" id="UP000014701"/>
    </source>
</evidence>
<dbReference type="KEGG" id="vg:16511568"/>
<dbReference type="OrthoDB" id="36405at10239"/>
<dbReference type="RefSeq" id="YP_008318438.1">
    <property type="nucleotide sequence ID" value="NC_021856.1"/>
</dbReference>
<accession>S6BV42</accession>
<proteinExistence type="predicted"/>
<dbReference type="Proteomes" id="UP000014701">
    <property type="component" value="Segment"/>
</dbReference>
<organism evidence="1 2">
    <name type="scientific">Bacillus phage phiNIT1</name>
    <dbReference type="NCBI Taxonomy" id="207656"/>
    <lineage>
        <taxon>Viruses</taxon>
        <taxon>Duplodnaviria</taxon>
        <taxon>Heunggongvirae</taxon>
        <taxon>Uroviricota</taxon>
        <taxon>Caudoviricetes</taxon>
        <taxon>Herelleviridae</taxon>
        <taxon>Bastillevirinae</taxon>
        <taxon>Nitunavirus</taxon>
        <taxon>Nitunavirus NIT1</taxon>
    </lineage>
</organism>
<dbReference type="EMBL" id="AP013029">
    <property type="protein sequence ID" value="BAN59670.1"/>
    <property type="molecule type" value="Genomic_DNA"/>
</dbReference>
<keyword evidence="2" id="KW-1185">Reference proteome</keyword>
<gene>
    <name evidence="1" type="primary">orf70b</name>
</gene>
<protein>
    <submittedName>
        <fullName evidence="1">Uncharacterized protein</fullName>
    </submittedName>
</protein>
<sequence length="70" mass="8176">MISEPQVHMYMSEKEFDRLVAGETAYGYSEGFTEYNIHVSVPIRFVEAVTDVSESGNLYYEYYVKYKEGK</sequence>